<accession>A0A5B7I8M5</accession>
<evidence type="ECO:0000313" key="2">
    <source>
        <dbReference type="Proteomes" id="UP000324222"/>
    </source>
</evidence>
<organism evidence="1 2">
    <name type="scientific">Portunus trituberculatus</name>
    <name type="common">Swimming crab</name>
    <name type="synonym">Neptunus trituberculatus</name>
    <dbReference type="NCBI Taxonomy" id="210409"/>
    <lineage>
        <taxon>Eukaryota</taxon>
        <taxon>Metazoa</taxon>
        <taxon>Ecdysozoa</taxon>
        <taxon>Arthropoda</taxon>
        <taxon>Crustacea</taxon>
        <taxon>Multicrustacea</taxon>
        <taxon>Malacostraca</taxon>
        <taxon>Eumalacostraca</taxon>
        <taxon>Eucarida</taxon>
        <taxon>Decapoda</taxon>
        <taxon>Pleocyemata</taxon>
        <taxon>Brachyura</taxon>
        <taxon>Eubrachyura</taxon>
        <taxon>Portunoidea</taxon>
        <taxon>Portunidae</taxon>
        <taxon>Portuninae</taxon>
        <taxon>Portunus</taxon>
    </lineage>
</organism>
<protein>
    <submittedName>
        <fullName evidence="1">Uncharacterized protein</fullName>
    </submittedName>
</protein>
<comment type="caution">
    <text evidence="1">The sequence shown here is derived from an EMBL/GenBank/DDBJ whole genome shotgun (WGS) entry which is preliminary data.</text>
</comment>
<gene>
    <name evidence="1" type="ORF">E2C01_074679</name>
</gene>
<dbReference type="Proteomes" id="UP000324222">
    <property type="component" value="Unassembled WGS sequence"/>
</dbReference>
<proteinExistence type="predicted"/>
<dbReference type="EMBL" id="VSRR010053042">
    <property type="protein sequence ID" value="MPC80112.1"/>
    <property type="molecule type" value="Genomic_DNA"/>
</dbReference>
<sequence>MVREQNISKHWGRSLTSSVYPIQTLSRSSTAKSWASCCSESLPIDTNWPPSTLHSICASCHELVEVDFCVRSVRKWLS</sequence>
<evidence type="ECO:0000313" key="1">
    <source>
        <dbReference type="EMBL" id="MPC80112.1"/>
    </source>
</evidence>
<name>A0A5B7I8M5_PORTR</name>
<reference evidence="1 2" key="1">
    <citation type="submission" date="2019-05" db="EMBL/GenBank/DDBJ databases">
        <title>Another draft genome of Portunus trituberculatus and its Hox gene families provides insights of decapod evolution.</title>
        <authorList>
            <person name="Jeong J.-H."/>
            <person name="Song I."/>
            <person name="Kim S."/>
            <person name="Choi T."/>
            <person name="Kim D."/>
            <person name="Ryu S."/>
            <person name="Kim W."/>
        </authorList>
    </citation>
    <scope>NUCLEOTIDE SEQUENCE [LARGE SCALE GENOMIC DNA]</scope>
    <source>
        <tissue evidence="1">Muscle</tissue>
    </source>
</reference>
<dbReference type="AlphaFoldDB" id="A0A5B7I8M5"/>
<keyword evidence="2" id="KW-1185">Reference proteome</keyword>